<feature type="compositionally biased region" description="Basic residues" evidence="1">
    <location>
        <begin position="59"/>
        <end position="68"/>
    </location>
</feature>
<proteinExistence type="predicted"/>
<feature type="region of interest" description="Disordered" evidence="1">
    <location>
        <begin position="1"/>
        <end position="26"/>
    </location>
</feature>
<name>A0A1A9M845_9XANT</name>
<accession>A0A1A9M845</accession>
<feature type="region of interest" description="Disordered" evidence="1">
    <location>
        <begin position="48"/>
        <end position="68"/>
    </location>
</feature>
<reference evidence="2 3" key="1">
    <citation type="submission" date="2016-05" db="EMBL/GenBank/DDBJ databases">
        <title>Pathogenic, phenotypic and molecular characterisation of Xanthomonas nasturtii sp. nov. and Xanthomonas floridensis sp. nov., new species of Xanthomonas associated with watercress production in Florida.</title>
        <authorList>
            <person name="Vicente J.G."/>
            <person name="Rothwell S."/>
            <person name="Holub E.B."/>
            <person name="Studholme D.J."/>
        </authorList>
    </citation>
    <scope>NUCLEOTIDE SEQUENCE [LARGE SCALE GENOMIC DNA]</scope>
    <source>
        <strain evidence="2 3">WHRI 8848</strain>
    </source>
</reference>
<evidence type="ECO:0000256" key="1">
    <source>
        <dbReference type="SAM" id="MobiDB-lite"/>
    </source>
</evidence>
<dbReference type="AlphaFoldDB" id="A0A1A9M845"/>
<gene>
    <name evidence="2" type="ORF">A7D17_04700</name>
</gene>
<evidence type="ECO:0000313" key="3">
    <source>
        <dbReference type="Proteomes" id="UP000077659"/>
    </source>
</evidence>
<evidence type="ECO:0000313" key="2">
    <source>
        <dbReference type="EMBL" id="OAG66229.1"/>
    </source>
</evidence>
<dbReference type="EMBL" id="LXNG01000034">
    <property type="protein sequence ID" value="OAG66229.1"/>
    <property type="molecule type" value="Genomic_DNA"/>
</dbReference>
<comment type="caution">
    <text evidence="2">The sequence shown here is derived from an EMBL/GenBank/DDBJ whole genome shotgun (WGS) entry which is preliminary data.</text>
</comment>
<dbReference type="STRING" id="1843580.A7D17_04700"/>
<sequence>MRVPSAPLPYLPAQAGRPRGWMNRADPGETGALIAVIRRAGAGCRDLAHQHPAAPPPRAAHRIVRRTL</sequence>
<feature type="compositionally biased region" description="Pro residues" evidence="1">
    <location>
        <begin position="1"/>
        <end position="10"/>
    </location>
</feature>
<dbReference type="Proteomes" id="UP000077659">
    <property type="component" value="Unassembled WGS sequence"/>
</dbReference>
<organism evidence="2 3">
    <name type="scientific">Xanthomonas floridensis</name>
    <dbReference type="NCBI Taxonomy" id="1843580"/>
    <lineage>
        <taxon>Bacteria</taxon>
        <taxon>Pseudomonadati</taxon>
        <taxon>Pseudomonadota</taxon>
        <taxon>Gammaproteobacteria</taxon>
        <taxon>Lysobacterales</taxon>
        <taxon>Lysobacteraceae</taxon>
        <taxon>Xanthomonas</taxon>
    </lineage>
</organism>
<protein>
    <submittedName>
        <fullName evidence="2">Uncharacterized protein</fullName>
    </submittedName>
</protein>